<proteinExistence type="predicted"/>
<gene>
    <name evidence="1" type="ordered locus">SGRA_2863</name>
</gene>
<dbReference type="KEGG" id="sgn:SGRA_2863"/>
<reference evidence="1 2" key="1">
    <citation type="journal article" date="2012" name="Stand. Genomic Sci.">
        <title>Complete genome sequencing and analysis of Saprospira grandis str. Lewin, a predatory marine bacterium.</title>
        <authorList>
            <person name="Saw J.H."/>
            <person name="Yuryev A."/>
            <person name="Kanbe M."/>
            <person name="Hou S."/>
            <person name="Young A.G."/>
            <person name="Aizawa S."/>
            <person name="Alam M."/>
        </authorList>
    </citation>
    <scope>NUCLEOTIDE SEQUENCE [LARGE SCALE GENOMIC DNA]</scope>
    <source>
        <strain evidence="1 2">Lewin</strain>
    </source>
</reference>
<dbReference type="AlphaFoldDB" id="H6LAJ8"/>
<dbReference type="Proteomes" id="UP000007519">
    <property type="component" value="Chromosome"/>
</dbReference>
<dbReference type="HOGENOM" id="CLU_3383696_0_0_10"/>
<name>H6LAJ8_SAPGL</name>
<evidence type="ECO:0000313" key="2">
    <source>
        <dbReference type="Proteomes" id="UP000007519"/>
    </source>
</evidence>
<keyword evidence="2" id="KW-1185">Reference proteome</keyword>
<sequence>MSSPLLKRNKMASYFLHPANWPKSYAILLLFSF</sequence>
<organism evidence="1 2">
    <name type="scientific">Saprospira grandis (strain Lewin)</name>
    <dbReference type="NCBI Taxonomy" id="984262"/>
    <lineage>
        <taxon>Bacteria</taxon>
        <taxon>Pseudomonadati</taxon>
        <taxon>Bacteroidota</taxon>
        <taxon>Saprospiria</taxon>
        <taxon>Saprospirales</taxon>
        <taxon>Saprospiraceae</taxon>
        <taxon>Saprospira</taxon>
    </lineage>
</organism>
<dbReference type="STRING" id="984262.SGRA_2863"/>
<accession>H6LAJ8</accession>
<evidence type="ECO:0000313" key="1">
    <source>
        <dbReference type="EMBL" id="AFC25591.1"/>
    </source>
</evidence>
<protein>
    <submittedName>
        <fullName evidence="1">Uncharacterized protein</fullName>
    </submittedName>
</protein>
<dbReference type="EMBL" id="CP002831">
    <property type="protein sequence ID" value="AFC25591.1"/>
    <property type="molecule type" value="Genomic_DNA"/>
</dbReference>